<dbReference type="Pfam" id="PF02502">
    <property type="entry name" value="LacAB_rpiB"/>
    <property type="match status" value="1"/>
</dbReference>
<protein>
    <recommendedName>
        <fullName evidence="5">Ribose-5-phosphate isomerase</fullName>
    </recommendedName>
</protein>
<accession>A0A1F6AGZ1</accession>
<dbReference type="STRING" id="1798392.A3A79_01535"/>
<comment type="similarity">
    <text evidence="1">Belongs to the LacAB/RpiB family.</text>
</comment>
<dbReference type="AlphaFoldDB" id="A0A1F6AGZ1"/>
<gene>
    <name evidence="3" type="ORF">A3A79_01535</name>
</gene>
<dbReference type="NCBIfam" id="TIGR00689">
    <property type="entry name" value="rpiB_lacA_lacB"/>
    <property type="match status" value="1"/>
</dbReference>
<name>A0A1F6AGZ1_9BACT</name>
<dbReference type="GO" id="GO:0019316">
    <property type="term" value="P:D-allose catabolic process"/>
    <property type="evidence" value="ECO:0007669"/>
    <property type="project" value="TreeGrafter"/>
</dbReference>
<evidence type="ECO:0008006" key="5">
    <source>
        <dbReference type="Google" id="ProtNLM"/>
    </source>
</evidence>
<evidence type="ECO:0000313" key="3">
    <source>
        <dbReference type="EMBL" id="OGG23866.1"/>
    </source>
</evidence>
<feature type="active site" description="Proton acceptor" evidence="2">
    <location>
        <position position="66"/>
    </location>
</feature>
<dbReference type="PANTHER" id="PTHR30345">
    <property type="entry name" value="RIBOSE-5-PHOSPHATE ISOMERASE B"/>
    <property type="match status" value="1"/>
</dbReference>
<dbReference type="GO" id="GO:0009052">
    <property type="term" value="P:pentose-phosphate shunt, non-oxidative branch"/>
    <property type="evidence" value="ECO:0007669"/>
    <property type="project" value="TreeGrafter"/>
</dbReference>
<dbReference type="GO" id="GO:0004751">
    <property type="term" value="F:ribose-5-phosphate isomerase activity"/>
    <property type="evidence" value="ECO:0007669"/>
    <property type="project" value="TreeGrafter"/>
</dbReference>
<evidence type="ECO:0000313" key="4">
    <source>
        <dbReference type="Proteomes" id="UP000178759"/>
    </source>
</evidence>
<comment type="caution">
    <text evidence="3">The sequence shown here is derived from an EMBL/GenBank/DDBJ whole genome shotgun (WGS) entry which is preliminary data.</text>
</comment>
<reference evidence="3 4" key="1">
    <citation type="journal article" date="2016" name="Nat. Commun.">
        <title>Thousands of microbial genomes shed light on interconnected biogeochemical processes in an aquifer system.</title>
        <authorList>
            <person name="Anantharaman K."/>
            <person name="Brown C.T."/>
            <person name="Hug L.A."/>
            <person name="Sharon I."/>
            <person name="Castelle C.J."/>
            <person name="Probst A.J."/>
            <person name="Thomas B.C."/>
            <person name="Singh A."/>
            <person name="Wilkins M.J."/>
            <person name="Karaoz U."/>
            <person name="Brodie E.L."/>
            <person name="Williams K.H."/>
            <person name="Hubbard S.S."/>
            <person name="Banfield J.F."/>
        </authorList>
    </citation>
    <scope>NUCLEOTIDE SEQUENCE [LARGE SCALE GENOMIC DNA]</scope>
</reference>
<dbReference type="Proteomes" id="UP000178759">
    <property type="component" value="Unassembled WGS sequence"/>
</dbReference>
<dbReference type="PANTHER" id="PTHR30345:SF0">
    <property type="entry name" value="DNA DAMAGE-REPAIR_TOLERATION PROTEIN DRT102"/>
    <property type="match status" value="1"/>
</dbReference>
<feature type="active site" description="Proton donor" evidence="2">
    <location>
        <position position="99"/>
    </location>
</feature>
<dbReference type="NCBIfam" id="NF004051">
    <property type="entry name" value="PRK05571.1"/>
    <property type="match status" value="1"/>
</dbReference>
<evidence type="ECO:0000256" key="1">
    <source>
        <dbReference type="ARBA" id="ARBA00008754"/>
    </source>
</evidence>
<organism evidence="3 4">
    <name type="scientific">Candidatus Gottesmanbacteria bacterium RIFCSPLOWO2_01_FULL_43_11b</name>
    <dbReference type="NCBI Taxonomy" id="1798392"/>
    <lineage>
        <taxon>Bacteria</taxon>
        <taxon>Candidatus Gottesmaniibacteriota</taxon>
    </lineage>
</organism>
<sequence length="147" mass="16477">MKVFIGADHRGFQLKELLKPWLTVQGYEVVDCGNDSYDKDDDFPDFTFSVADRVASEPASRGIVVCGSGGGVVIAANKVSGIRSTMGVHVGEVRHNREHNDINVLSIGADHTTELIAIKLIKTFLETKYENKERFVRRLKKIEEREK</sequence>
<dbReference type="InterPro" id="IPR003500">
    <property type="entry name" value="RpiB_LacA_LacB"/>
</dbReference>
<dbReference type="PIRSF" id="PIRSF005384">
    <property type="entry name" value="RpiB_LacA_B"/>
    <property type="match status" value="1"/>
</dbReference>
<dbReference type="InterPro" id="IPR036569">
    <property type="entry name" value="RpiB_LacA_LacB_sf"/>
</dbReference>
<evidence type="ECO:0000256" key="2">
    <source>
        <dbReference type="PIRSR" id="PIRSR005384-1"/>
    </source>
</evidence>
<dbReference type="SUPFAM" id="SSF89623">
    <property type="entry name" value="Ribose/Galactose isomerase RpiB/AlsB"/>
    <property type="match status" value="1"/>
</dbReference>
<dbReference type="EMBL" id="MFJV01000001">
    <property type="protein sequence ID" value="OGG23866.1"/>
    <property type="molecule type" value="Genomic_DNA"/>
</dbReference>
<dbReference type="Gene3D" id="3.40.1400.10">
    <property type="entry name" value="Sugar-phosphate isomerase, RpiB/LacA/LacB"/>
    <property type="match status" value="1"/>
</dbReference>
<proteinExistence type="inferred from homology"/>